<evidence type="ECO:0000313" key="2">
    <source>
        <dbReference type="EMBL" id="MFB0847319.1"/>
    </source>
</evidence>
<feature type="coiled-coil region" evidence="1">
    <location>
        <begin position="18"/>
        <end position="45"/>
    </location>
</feature>
<proteinExistence type="predicted"/>
<reference evidence="2 3" key="1">
    <citation type="submission" date="2024-09" db="EMBL/GenBank/DDBJ databases">
        <authorList>
            <person name="Makale K.P.P."/>
            <person name="Makhzoum A."/>
            <person name="Rantong G."/>
            <person name="Rahube T.O."/>
        </authorList>
    </citation>
    <scope>NUCLEOTIDE SEQUENCE [LARGE SCALE GENOMIC DNA]</scope>
    <source>
        <strain evidence="2 3">KM_D13</strain>
    </source>
</reference>
<sequence length="55" mass="6533">MYFTNISKLQDKQAKALFHVMLQEIERLQDRVAELEKRQPRLEVIGKQVSTFKKA</sequence>
<dbReference type="RefSeq" id="WP_373957145.1">
    <property type="nucleotide sequence ID" value="NZ_JBHDLN010000034.1"/>
</dbReference>
<dbReference type="Proteomes" id="UP001575622">
    <property type="component" value="Unassembled WGS sequence"/>
</dbReference>
<comment type="caution">
    <text evidence="2">The sequence shown here is derived from an EMBL/GenBank/DDBJ whole genome shotgun (WGS) entry which is preliminary data.</text>
</comment>
<dbReference type="EMBL" id="JBHDLN010000034">
    <property type="protein sequence ID" value="MFB0847319.1"/>
    <property type="molecule type" value="Genomic_DNA"/>
</dbReference>
<organism evidence="2 3">
    <name type="scientific">Paenibacillus oleatilyticus</name>
    <dbReference type="NCBI Taxonomy" id="2594886"/>
    <lineage>
        <taxon>Bacteria</taxon>
        <taxon>Bacillati</taxon>
        <taxon>Bacillota</taxon>
        <taxon>Bacilli</taxon>
        <taxon>Bacillales</taxon>
        <taxon>Paenibacillaceae</taxon>
        <taxon>Paenibacillus</taxon>
    </lineage>
</organism>
<evidence type="ECO:0000256" key="1">
    <source>
        <dbReference type="SAM" id="Coils"/>
    </source>
</evidence>
<accession>A0ABV4VCD4</accession>
<gene>
    <name evidence="2" type="ORF">ACEU3E_34680</name>
</gene>
<keyword evidence="3" id="KW-1185">Reference proteome</keyword>
<keyword evidence="1" id="KW-0175">Coiled coil</keyword>
<protein>
    <submittedName>
        <fullName evidence="2">Uncharacterized protein</fullName>
    </submittedName>
</protein>
<evidence type="ECO:0000313" key="3">
    <source>
        <dbReference type="Proteomes" id="UP001575622"/>
    </source>
</evidence>
<name>A0ABV4VCD4_9BACL</name>